<sequence>MERIIGINEARPRLTSIIESLTLGAEPVILTVNSEPKSVLLNYEEYCRLRKIEKDCKRLALQLAMEKIRSSAGKAKITEEDVLEEVRLVRNRKRGYRQ</sequence>
<comment type="function">
    <text evidence="2">Antitoxin component of a type II toxin-antitoxin (TA) system.</text>
</comment>
<comment type="similarity">
    <text evidence="1 2">Belongs to the phD/YefM antitoxin family.</text>
</comment>
<name>A0A1M6FY58_9FIRM</name>
<dbReference type="AlphaFoldDB" id="A0A1M6FY58"/>
<dbReference type="RefSeq" id="WP_013822873.1">
    <property type="nucleotide sequence ID" value="NZ_FQZM01000017.1"/>
</dbReference>
<evidence type="ECO:0000256" key="2">
    <source>
        <dbReference type="RuleBase" id="RU362080"/>
    </source>
</evidence>
<proteinExistence type="inferred from homology"/>
<accession>A0A1M6FY58</accession>
<evidence type="ECO:0000313" key="4">
    <source>
        <dbReference type="Proteomes" id="UP000184529"/>
    </source>
</evidence>
<keyword evidence="4" id="KW-1185">Reference proteome</keyword>
<evidence type="ECO:0000313" key="3">
    <source>
        <dbReference type="EMBL" id="SHJ02655.1"/>
    </source>
</evidence>
<protein>
    <recommendedName>
        <fullName evidence="2">Antitoxin</fullName>
    </recommendedName>
</protein>
<dbReference type="Pfam" id="PF02604">
    <property type="entry name" value="PhdYeFM_antitox"/>
    <property type="match status" value="1"/>
</dbReference>
<dbReference type="Proteomes" id="UP000184529">
    <property type="component" value="Unassembled WGS sequence"/>
</dbReference>
<reference evidence="4" key="1">
    <citation type="submission" date="2016-11" db="EMBL/GenBank/DDBJ databases">
        <authorList>
            <person name="Varghese N."/>
            <person name="Submissions S."/>
        </authorList>
    </citation>
    <scope>NUCLEOTIDE SEQUENCE [LARGE SCALE GENOMIC DNA]</scope>
    <source>
        <strain evidence="4">DSM 16057</strain>
    </source>
</reference>
<dbReference type="InterPro" id="IPR006442">
    <property type="entry name" value="Antitoxin_Phd/YefM"/>
</dbReference>
<dbReference type="STRING" id="1121432.SAMN02745219_01594"/>
<organism evidence="3 4">
    <name type="scientific">Desulfofundulus thermosubterraneus DSM 16057</name>
    <dbReference type="NCBI Taxonomy" id="1121432"/>
    <lineage>
        <taxon>Bacteria</taxon>
        <taxon>Bacillati</taxon>
        <taxon>Bacillota</taxon>
        <taxon>Clostridia</taxon>
        <taxon>Eubacteriales</taxon>
        <taxon>Peptococcaceae</taxon>
        <taxon>Desulfofundulus</taxon>
    </lineage>
</organism>
<gene>
    <name evidence="3" type="ORF">SAMN02745219_01594</name>
</gene>
<dbReference type="SUPFAM" id="SSF143120">
    <property type="entry name" value="YefM-like"/>
    <property type="match status" value="1"/>
</dbReference>
<dbReference type="InterPro" id="IPR036165">
    <property type="entry name" value="YefM-like_sf"/>
</dbReference>
<dbReference type="NCBIfam" id="TIGR01552">
    <property type="entry name" value="phd_fam"/>
    <property type="match status" value="1"/>
</dbReference>
<evidence type="ECO:0000256" key="1">
    <source>
        <dbReference type="ARBA" id="ARBA00009981"/>
    </source>
</evidence>
<dbReference type="EMBL" id="FQZM01000017">
    <property type="protein sequence ID" value="SHJ02655.1"/>
    <property type="molecule type" value="Genomic_DNA"/>
</dbReference>
<dbReference type="OrthoDB" id="1809400at2"/>